<dbReference type="FunFam" id="3.30.70.270:FF:000001">
    <property type="entry name" value="Diguanylate cyclase domain protein"/>
    <property type="match status" value="1"/>
</dbReference>
<dbReference type="OrthoDB" id="9812260at2"/>
<evidence type="ECO:0000259" key="5">
    <source>
        <dbReference type="PROSITE" id="PS50887"/>
    </source>
</evidence>
<proteinExistence type="predicted"/>
<dbReference type="PROSITE" id="PS50887">
    <property type="entry name" value="GGDEF"/>
    <property type="match status" value="1"/>
</dbReference>
<accession>A0A420WIA0</accession>
<dbReference type="InterPro" id="IPR001789">
    <property type="entry name" value="Sig_transdc_resp-reg_receiver"/>
</dbReference>
<dbReference type="EC" id="2.7.7.65" evidence="1"/>
<feature type="domain" description="Response regulatory" evidence="4">
    <location>
        <begin position="156"/>
        <end position="272"/>
    </location>
</feature>
<dbReference type="Gene3D" id="3.30.70.270">
    <property type="match status" value="1"/>
</dbReference>
<organism evidence="6 7">
    <name type="scientific">Oceanibaculum indicum</name>
    <dbReference type="NCBI Taxonomy" id="526216"/>
    <lineage>
        <taxon>Bacteria</taxon>
        <taxon>Pseudomonadati</taxon>
        <taxon>Pseudomonadota</taxon>
        <taxon>Alphaproteobacteria</taxon>
        <taxon>Rhodospirillales</taxon>
        <taxon>Oceanibaculaceae</taxon>
        <taxon>Oceanibaculum</taxon>
    </lineage>
</organism>
<evidence type="ECO:0000256" key="3">
    <source>
        <dbReference type="PROSITE-ProRule" id="PRU00169"/>
    </source>
</evidence>
<dbReference type="InterPro" id="IPR000160">
    <property type="entry name" value="GGDEF_dom"/>
</dbReference>
<evidence type="ECO:0000259" key="4">
    <source>
        <dbReference type="PROSITE" id="PS50110"/>
    </source>
</evidence>
<dbReference type="SMART" id="SM00267">
    <property type="entry name" value="GGDEF"/>
    <property type="match status" value="1"/>
</dbReference>
<dbReference type="NCBIfam" id="TIGR00254">
    <property type="entry name" value="GGDEF"/>
    <property type="match status" value="1"/>
</dbReference>
<dbReference type="SUPFAM" id="SSF52172">
    <property type="entry name" value="CheY-like"/>
    <property type="match status" value="2"/>
</dbReference>
<keyword evidence="3" id="KW-0597">Phosphoprotein</keyword>
<dbReference type="InterPro" id="IPR050469">
    <property type="entry name" value="Diguanylate_Cyclase"/>
</dbReference>
<reference evidence="6 7" key="1">
    <citation type="submission" date="2018-10" db="EMBL/GenBank/DDBJ databases">
        <title>Comparative analysis of microorganisms from saline springs in Andes Mountain Range, Colombia.</title>
        <authorList>
            <person name="Rubin E."/>
        </authorList>
    </citation>
    <scope>NUCLEOTIDE SEQUENCE [LARGE SCALE GENOMIC DNA]</scope>
    <source>
        <strain evidence="6 7">USBA 36</strain>
    </source>
</reference>
<dbReference type="EMBL" id="RBIG01000002">
    <property type="protein sequence ID" value="RKQ70686.1"/>
    <property type="molecule type" value="Genomic_DNA"/>
</dbReference>
<dbReference type="Proteomes" id="UP000277424">
    <property type="component" value="Unassembled WGS sequence"/>
</dbReference>
<dbReference type="Pfam" id="PF00072">
    <property type="entry name" value="Response_reg"/>
    <property type="match status" value="2"/>
</dbReference>
<dbReference type="PROSITE" id="PS50110">
    <property type="entry name" value="RESPONSE_REGULATORY"/>
    <property type="match status" value="2"/>
</dbReference>
<dbReference type="PANTHER" id="PTHR45138:SF9">
    <property type="entry name" value="DIGUANYLATE CYCLASE DGCM-RELATED"/>
    <property type="match status" value="1"/>
</dbReference>
<evidence type="ECO:0000313" key="6">
    <source>
        <dbReference type="EMBL" id="RKQ70686.1"/>
    </source>
</evidence>
<dbReference type="PANTHER" id="PTHR45138">
    <property type="entry name" value="REGULATORY COMPONENTS OF SENSORY TRANSDUCTION SYSTEM"/>
    <property type="match status" value="1"/>
</dbReference>
<feature type="domain" description="Response regulatory" evidence="4">
    <location>
        <begin position="4"/>
        <end position="120"/>
    </location>
</feature>
<dbReference type="Pfam" id="PF00990">
    <property type="entry name" value="GGDEF"/>
    <property type="match status" value="1"/>
</dbReference>
<dbReference type="RefSeq" id="WP_121220618.1">
    <property type="nucleotide sequence ID" value="NZ_RBIG01000002.1"/>
</dbReference>
<evidence type="ECO:0000256" key="2">
    <source>
        <dbReference type="ARBA" id="ARBA00034247"/>
    </source>
</evidence>
<sequence>MPGRVLVVDDVAPNIRLLEAKLSAEYFDVISATNGSDALRLAAGDSPDLILLDVMMPGMDGFETCRRLKAEATTHHIPVVMVTALSDASDRVRGLEAGADDFLTKPVNDIALFARVRSLIRLKTMTDELRLREETSHQLGLMLGAGSEAVDVRRASVLIVEDNSIDIANIKEVLQIDSDNIETAATAAVGLEAVRNGCHDLVITSLALNGDDALRFCSQLRAQEKSRQLPILLVAEEDEMQRIAKAMDIGVNDYLLKPIDRNELLARVRTQIRRRRYQDRLRENYQQSLSLALTDSLTGLYNRRYLYSHLKGLTARSGDSHKDMSILLMDIDYFKQVNDQHGHSAGDAVLRELADRIMKNVRNFDLVARLGGEEFVIVMPDADRAIAERVAERLRSRIAGETFHAPEGNVDIPITVSIGIASKQDDEEWAQVDPTELLRRADMALYAAKNSGRNAVRLYDPSMTMPGGQERPLSAE</sequence>
<dbReference type="Gene3D" id="3.40.50.2300">
    <property type="match status" value="2"/>
</dbReference>
<dbReference type="NCBIfam" id="NF007135">
    <property type="entry name" value="PRK09581.1"/>
    <property type="match status" value="1"/>
</dbReference>
<comment type="catalytic activity">
    <reaction evidence="2">
        <text>2 GTP = 3',3'-c-di-GMP + 2 diphosphate</text>
        <dbReference type="Rhea" id="RHEA:24898"/>
        <dbReference type="ChEBI" id="CHEBI:33019"/>
        <dbReference type="ChEBI" id="CHEBI:37565"/>
        <dbReference type="ChEBI" id="CHEBI:58805"/>
        <dbReference type="EC" id="2.7.7.65"/>
    </reaction>
</comment>
<feature type="modified residue" description="4-aspartylphosphate" evidence="3">
    <location>
        <position position="53"/>
    </location>
</feature>
<dbReference type="InterPro" id="IPR029787">
    <property type="entry name" value="Nucleotide_cyclase"/>
</dbReference>
<dbReference type="GO" id="GO:0000160">
    <property type="term" value="P:phosphorelay signal transduction system"/>
    <property type="evidence" value="ECO:0007669"/>
    <property type="project" value="InterPro"/>
</dbReference>
<comment type="caution">
    <text evidence="6">The sequence shown here is derived from an EMBL/GenBank/DDBJ whole genome shotgun (WGS) entry which is preliminary data.</text>
</comment>
<dbReference type="CDD" id="cd01949">
    <property type="entry name" value="GGDEF"/>
    <property type="match status" value="1"/>
</dbReference>
<dbReference type="FunFam" id="3.40.50.2300:FF:000574">
    <property type="entry name" value="Response regulator PleD"/>
    <property type="match status" value="1"/>
</dbReference>
<protein>
    <recommendedName>
        <fullName evidence="1">diguanylate cyclase</fullName>
        <ecNumber evidence="1">2.7.7.65</ecNumber>
    </recommendedName>
</protein>
<dbReference type="GO" id="GO:0043709">
    <property type="term" value="P:cell adhesion involved in single-species biofilm formation"/>
    <property type="evidence" value="ECO:0007669"/>
    <property type="project" value="TreeGrafter"/>
</dbReference>
<evidence type="ECO:0000256" key="1">
    <source>
        <dbReference type="ARBA" id="ARBA00012528"/>
    </source>
</evidence>
<gene>
    <name evidence="6" type="ORF">BCL74_2636</name>
</gene>
<dbReference type="GO" id="GO:0005886">
    <property type="term" value="C:plasma membrane"/>
    <property type="evidence" value="ECO:0007669"/>
    <property type="project" value="TreeGrafter"/>
</dbReference>
<dbReference type="AlphaFoldDB" id="A0A420WIA0"/>
<name>A0A420WIA0_9PROT</name>
<dbReference type="InterPro" id="IPR043128">
    <property type="entry name" value="Rev_trsase/Diguanyl_cyclase"/>
</dbReference>
<dbReference type="SUPFAM" id="SSF55073">
    <property type="entry name" value="Nucleotide cyclase"/>
    <property type="match status" value="1"/>
</dbReference>
<dbReference type="SMART" id="SM00448">
    <property type="entry name" value="REC"/>
    <property type="match status" value="2"/>
</dbReference>
<dbReference type="GO" id="GO:0052621">
    <property type="term" value="F:diguanylate cyclase activity"/>
    <property type="evidence" value="ECO:0007669"/>
    <property type="project" value="UniProtKB-EC"/>
</dbReference>
<comment type="caution">
    <text evidence="3">Lacks conserved residue(s) required for the propagation of feature annotation.</text>
</comment>
<feature type="domain" description="GGDEF" evidence="5">
    <location>
        <begin position="322"/>
        <end position="461"/>
    </location>
</feature>
<dbReference type="GO" id="GO:1902201">
    <property type="term" value="P:negative regulation of bacterial-type flagellum-dependent cell motility"/>
    <property type="evidence" value="ECO:0007669"/>
    <property type="project" value="TreeGrafter"/>
</dbReference>
<evidence type="ECO:0000313" key="7">
    <source>
        <dbReference type="Proteomes" id="UP000277424"/>
    </source>
</evidence>
<dbReference type="InterPro" id="IPR011006">
    <property type="entry name" value="CheY-like_superfamily"/>
</dbReference>
<dbReference type="CDD" id="cd17538">
    <property type="entry name" value="REC_D1_PleD-like"/>
    <property type="match status" value="1"/>
</dbReference>